<feature type="transmembrane region" description="Helical" evidence="8">
    <location>
        <begin position="290"/>
        <end position="309"/>
    </location>
</feature>
<dbReference type="AlphaFoldDB" id="A0A6M4AV74"/>
<dbReference type="PROSITE" id="PS50850">
    <property type="entry name" value="MFS"/>
    <property type="match status" value="1"/>
</dbReference>
<keyword evidence="4" id="KW-1003">Cell membrane</keyword>
<dbReference type="Proteomes" id="UP000503018">
    <property type="component" value="Chromosome"/>
</dbReference>
<comment type="subcellular location">
    <subcellularLocation>
        <location evidence="1">Cell membrane</location>
        <topology evidence="1">Multi-pass membrane protein</topology>
    </subcellularLocation>
</comment>
<dbReference type="NCBIfam" id="TIGR00711">
    <property type="entry name" value="efflux_EmrB"/>
    <property type="match status" value="1"/>
</dbReference>
<dbReference type="Pfam" id="PF07690">
    <property type="entry name" value="MFS_1"/>
    <property type="match status" value="1"/>
</dbReference>
<keyword evidence="5 8" id="KW-0812">Transmembrane</keyword>
<feature type="transmembrane region" description="Helical" evidence="8">
    <location>
        <begin position="100"/>
        <end position="119"/>
    </location>
</feature>
<evidence type="ECO:0000313" key="11">
    <source>
        <dbReference type="Proteomes" id="UP000503018"/>
    </source>
</evidence>
<evidence type="ECO:0000256" key="8">
    <source>
        <dbReference type="SAM" id="Phobius"/>
    </source>
</evidence>
<dbReference type="Gene3D" id="1.20.1720.10">
    <property type="entry name" value="Multidrug resistance protein D"/>
    <property type="match status" value="1"/>
</dbReference>
<dbReference type="CDD" id="cd17503">
    <property type="entry name" value="MFS_LmrB_MDR_like"/>
    <property type="match status" value="1"/>
</dbReference>
<feature type="transmembrane region" description="Helical" evidence="8">
    <location>
        <begin position="379"/>
        <end position="404"/>
    </location>
</feature>
<dbReference type="PANTHER" id="PTHR42718:SF9">
    <property type="entry name" value="MAJOR FACILITATOR SUPERFAMILY MULTIDRUG TRANSPORTER MFSC"/>
    <property type="match status" value="1"/>
</dbReference>
<organism evidence="10 11">
    <name type="scientific">Sphingomonas lacunae</name>
    <dbReference type="NCBI Taxonomy" id="2698828"/>
    <lineage>
        <taxon>Bacteria</taxon>
        <taxon>Pseudomonadati</taxon>
        <taxon>Pseudomonadota</taxon>
        <taxon>Alphaproteobacteria</taxon>
        <taxon>Sphingomonadales</taxon>
        <taxon>Sphingomonadaceae</taxon>
        <taxon>Sphingomonas</taxon>
    </lineage>
</organism>
<evidence type="ECO:0000259" key="9">
    <source>
        <dbReference type="PROSITE" id="PS50850"/>
    </source>
</evidence>
<reference evidence="10 11" key="1">
    <citation type="submission" date="2020-01" db="EMBL/GenBank/DDBJ databases">
        <title>Sphingomonas sp. strain CSW-10.</title>
        <authorList>
            <person name="Chen W.-M."/>
        </authorList>
    </citation>
    <scope>NUCLEOTIDE SEQUENCE [LARGE SCALE GENOMIC DNA]</scope>
    <source>
        <strain evidence="10 11">CSW-10</strain>
    </source>
</reference>
<sequence length="527" mass="57134">MASVAGQPERNTVPAAAVPDTDVAALPVKHRGLLMVAVMGASIIQFLDSTIANVAIPHMQTSLGATSESVTWVLTSFIIASAVATPITGWLSDRVGSRNLFLWAVFGFLVASMLCGIAQNLTEMVLFRIFQGVCAAFIGPISQTIMLDINRPSQQAKAMAIWGMGVMIGPISGPMIGGWLTESYSWRWVFYINIPIGIPTLLMLWWLLPSRPITRRRLDYVGYLLFAIGLASLQLMLDRGQTEDWLESTEVIVELFIAVAALWMFGVYLFTAKNPIFPRGLVTNTNFLTALVYMLIMGMVMIAISALLPPMLQGIYGYSVLDTGLILAPRGVGVLISMFIASRLVTVIGPRWLIAIGFAICAYSLWMSTGWTIEMGWEPFVIVGLIQGLGTGLCFMPLNVIAFATLPPAYRTDGAGLLNLFRSIGASASISLITTLLYRNMQQSHADIGTALTPFNTPGVDLSSIDRLGPVGDGALTALNAMVTQQAAMIAYLDDFWLLTWLVALCVPLIFLAKEPKMIGKPPPISD</sequence>
<dbReference type="RefSeq" id="WP_169946828.1">
    <property type="nucleotide sequence ID" value="NZ_CP053015.1"/>
</dbReference>
<dbReference type="InterPro" id="IPR036259">
    <property type="entry name" value="MFS_trans_sf"/>
</dbReference>
<evidence type="ECO:0000256" key="5">
    <source>
        <dbReference type="ARBA" id="ARBA00022692"/>
    </source>
</evidence>
<evidence type="ECO:0000256" key="4">
    <source>
        <dbReference type="ARBA" id="ARBA00022475"/>
    </source>
</evidence>
<protein>
    <submittedName>
        <fullName evidence="10">DHA2 family efflux MFS transporter permease subunit</fullName>
    </submittedName>
</protein>
<dbReference type="GO" id="GO:0022857">
    <property type="term" value="F:transmembrane transporter activity"/>
    <property type="evidence" value="ECO:0007669"/>
    <property type="project" value="InterPro"/>
</dbReference>
<keyword evidence="7 8" id="KW-0472">Membrane</keyword>
<dbReference type="SUPFAM" id="SSF103473">
    <property type="entry name" value="MFS general substrate transporter"/>
    <property type="match status" value="1"/>
</dbReference>
<keyword evidence="11" id="KW-1185">Reference proteome</keyword>
<dbReference type="InterPro" id="IPR011701">
    <property type="entry name" value="MFS"/>
</dbReference>
<feature type="transmembrane region" description="Helical" evidence="8">
    <location>
        <begin position="416"/>
        <end position="438"/>
    </location>
</feature>
<dbReference type="EMBL" id="CP053015">
    <property type="protein sequence ID" value="QJQ33003.1"/>
    <property type="molecule type" value="Genomic_DNA"/>
</dbReference>
<dbReference type="PANTHER" id="PTHR42718">
    <property type="entry name" value="MAJOR FACILITATOR SUPERFAMILY MULTIDRUG TRANSPORTER MFSC"/>
    <property type="match status" value="1"/>
</dbReference>
<dbReference type="InterPro" id="IPR004638">
    <property type="entry name" value="EmrB-like"/>
</dbReference>
<dbReference type="InterPro" id="IPR020846">
    <property type="entry name" value="MFS_dom"/>
</dbReference>
<evidence type="ECO:0000256" key="2">
    <source>
        <dbReference type="ARBA" id="ARBA00008537"/>
    </source>
</evidence>
<evidence type="ECO:0000256" key="1">
    <source>
        <dbReference type="ARBA" id="ARBA00004651"/>
    </source>
</evidence>
<feature type="transmembrane region" description="Helical" evidence="8">
    <location>
        <begin position="352"/>
        <end position="373"/>
    </location>
</feature>
<feature type="transmembrane region" description="Helical" evidence="8">
    <location>
        <begin position="159"/>
        <end position="180"/>
    </location>
</feature>
<keyword evidence="6 8" id="KW-1133">Transmembrane helix</keyword>
<feature type="transmembrane region" description="Helical" evidence="8">
    <location>
        <begin position="125"/>
        <end position="147"/>
    </location>
</feature>
<feature type="transmembrane region" description="Helical" evidence="8">
    <location>
        <begin position="186"/>
        <end position="208"/>
    </location>
</feature>
<feature type="transmembrane region" description="Helical" evidence="8">
    <location>
        <begin position="33"/>
        <end position="52"/>
    </location>
</feature>
<dbReference type="GO" id="GO:0005886">
    <property type="term" value="C:plasma membrane"/>
    <property type="evidence" value="ECO:0007669"/>
    <property type="project" value="UniProtKB-SubCell"/>
</dbReference>
<name>A0A6M4AV74_9SPHN</name>
<gene>
    <name evidence="10" type="ORF">GV829_11585</name>
</gene>
<feature type="domain" description="Major facilitator superfamily (MFS) profile" evidence="9">
    <location>
        <begin position="34"/>
        <end position="518"/>
    </location>
</feature>
<keyword evidence="3" id="KW-0813">Transport</keyword>
<evidence type="ECO:0000256" key="7">
    <source>
        <dbReference type="ARBA" id="ARBA00023136"/>
    </source>
</evidence>
<dbReference type="Gene3D" id="1.20.1250.20">
    <property type="entry name" value="MFS general substrate transporter like domains"/>
    <property type="match status" value="1"/>
</dbReference>
<feature type="transmembrane region" description="Helical" evidence="8">
    <location>
        <begin position="496"/>
        <end position="513"/>
    </location>
</feature>
<evidence type="ECO:0000313" key="10">
    <source>
        <dbReference type="EMBL" id="QJQ33003.1"/>
    </source>
</evidence>
<feature type="transmembrane region" description="Helical" evidence="8">
    <location>
        <begin position="315"/>
        <end position="340"/>
    </location>
</feature>
<evidence type="ECO:0000256" key="3">
    <source>
        <dbReference type="ARBA" id="ARBA00022448"/>
    </source>
</evidence>
<feature type="transmembrane region" description="Helical" evidence="8">
    <location>
        <begin position="220"/>
        <end position="237"/>
    </location>
</feature>
<proteinExistence type="inferred from homology"/>
<accession>A0A6M4AV74</accession>
<feature type="transmembrane region" description="Helical" evidence="8">
    <location>
        <begin position="72"/>
        <end position="91"/>
    </location>
</feature>
<dbReference type="KEGG" id="slan:GV829_11585"/>
<comment type="similarity">
    <text evidence="2">Belongs to the major facilitator superfamily. EmrB family.</text>
</comment>
<evidence type="ECO:0000256" key="6">
    <source>
        <dbReference type="ARBA" id="ARBA00022989"/>
    </source>
</evidence>
<feature type="transmembrane region" description="Helical" evidence="8">
    <location>
        <begin position="249"/>
        <end position="270"/>
    </location>
</feature>